<dbReference type="Gene3D" id="2.60.40.1120">
    <property type="entry name" value="Carboxypeptidase-like, regulatory domain"/>
    <property type="match status" value="1"/>
</dbReference>
<dbReference type="InterPro" id="IPR012910">
    <property type="entry name" value="Plug_dom"/>
</dbReference>
<organism evidence="18 19">
    <name type="scientific">Flavobacterium limnosediminis JC2902</name>
    <dbReference type="NCBI Taxonomy" id="1341181"/>
    <lineage>
        <taxon>Bacteria</taxon>
        <taxon>Pseudomonadati</taxon>
        <taxon>Bacteroidota</taxon>
        <taxon>Flavobacteriia</taxon>
        <taxon>Flavobacteriales</taxon>
        <taxon>Flavobacteriaceae</taxon>
        <taxon>Flavobacterium</taxon>
    </lineage>
</organism>
<evidence type="ECO:0000256" key="13">
    <source>
        <dbReference type="ARBA" id="ARBA00023237"/>
    </source>
</evidence>
<dbReference type="InterPro" id="IPR037066">
    <property type="entry name" value="Plug_dom_sf"/>
</dbReference>
<evidence type="ECO:0000256" key="11">
    <source>
        <dbReference type="ARBA" id="ARBA00023136"/>
    </source>
</evidence>
<evidence type="ECO:0000259" key="17">
    <source>
        <dbReference type="Pfam" id="PF07715"/>
    </source>
</evidence>
<dbReference type="InterPro" id="IPR036942">
    <property type="entry name" value="Beta-barrel_TonB_sf"/>
</dbReference>
<dbReference type="Proteomes" id="UP000018004">
    <property type="component" value="Unassembled WGS sequence"/>
</dbReference>
<comment type="subcellular location">
    <subcellularLocation>
        <location evidence="1 14">Cell outer membrane</location>
        <topology evidence="1 14">Multi-pass membrane protein</topology>
    </subcellularLocation>
</comment>
<dbReference type="EMBL" id="AVGG01000019">
    <property type="protein sequence ID" value="ESU26294.1"/>
    <property type="molecule type" value="Genomic_DNA"/>
</dbReference>
<dbReference type="SUPFAM" id="SSF49452">
    <property type="entry name" value="Starch-binding domain-like"/>
    <property type="match status" value="1"/>
</dbReference>
<dbReference type="InterPro" id="IPR039426">
    <property type="entry name" value="TonB-dep_rcpt-like"/>
</dbReference>
<feature type="domain" description="TonB-dependent receptor-like beta-barrel" evidence="16">
    <location>
        <begin position="328"/>
        <end position="779"/>
    </location>
</feature>
<dbReference type="SUPFAM" id="SSF56935">
    <property type="entry name" value="Porins"/>
    <property type="match status" value="1"/>
</dbReference>
<evidence type="ECO:0000256" key="12">
    <source>
        <dbReference type="ARBA" id="ARBA00023170"/>
    </source>
</evidence>
<evidence type="ECO:0000256" key="4">
    <source>
        <dbReference type="ARBA" id="ARBA00022452"/>
    </source>
</evidence>
<evidence type="ECO:0000256" key="6">
    <source>
        <dbReference type="ARBA" id="ARBA00022692"/>
    </source>
</evidence>
<reference evidence="18 19" key="1">
    <citation type="submission" date="2013-08" db="EMBL/GenBank/DDBJ databases">
        <title>Flavobacterium limnosediminis JC2902 genome sequencing.</title>
        <authorList>
            <person name="Lee K."/>
            <person name="Yi H."/>
            <person name="Park S."/>
            <person name="Chun J."/>
        </authorList>
    </citation>
    <scope>NUCLEOTIDE SEQUENCE [LARGE SCALE GENOMIC DNA]</scope>
    <source>
        <strain evidence="18 19">JC2902</strain>
    </source>
</reference>
<dbReference type="Gene3D" id="2.170.130.10">
    <property type="entry name" value="TonB-dependent receptor, plug domain"/>
    <property type="match status" value="1"/>
</dbReference>
<name>V6SIM8_9FLAO</name>
<dbReference type="GO" id="GO:0030246">
    <property type="term" value="F:carbohydrate binding"/>
    <property type="evidence" value="ECO:0007669"/>
    <property type="project" value="InterPro"/>
</dbReference>
<keyword evidence="5" id="KW-0410">Iron transport</keyword>
<evidence type="ECO:0000256" key="2">
    <source>
        <dbReference type="ARBA" id="ARBA00009810"/>
    </source>
</evidence>
<comment type="similarity">
    <text evidence="2 14 15">Belongs to the TonB-dependent receptor family.</text>
</comment>
<evidence type="ECO:0000256" key="7">
    <source>
        <dbReference type="ARBA" id="ARBA00022729"/>
    </source>
</evidence>
<dbReference type="InterPro" id="IPR010105">
    <property type="entry name" value="TonB_sidphr_rcpt"/>
</dbReference>
<dbReference type="Pfam" id="PF07715">
    <property type="entry name" value="Plug"/>
    <property type="match status" value="1"/>
</dbReference>
<dbReference type="AlphaFoldDB" id="V6SIM8"/>
<accession>V6SIM8</accession>
<evidence type="ECO:0000256" key="3">
    <source>
        <dbReference type="ARBA" id="ARBA00022448"/>
    </source>
</evidence>
<dbReference type="Gene3D" id="2.40.170.20">
    <property type="entry name" value="TonB-dependent receptor, beta-barrel domain"/>
    <property type="match status" value="1"/>
</dbReference>
<dbReference type="GO" id="GO:0009279">
    <property type="term" value="C:cell outer membrane"/>
    <property type="evidence" value="ECO:0007669"/>
    <property type="project" value="UniProtKB-SubCell"/>
</dbReference>
<keyword evidence="6 14" id="KW-0812">Transmembrane</keyword>
<protein>
    <submittedName>
        <fullName evidence="18">Ferrichrome-iron receptor</fullName>
    </submittedName>
</protein>
<dbReference type="PATRIC" id="fig|1341181.4.peg.2729"/>
<dbReference type="STRING" id="1341181.FLJC2902T_27740"/>
<dbReference type="eggNOG" id="COG4774">
    <property type="taxonomic scope" value="Bacteria"/>
</dbReference>
<evidence type="ECO:0000313" key="18">
    <source>
        <dbReference type="EMBL" id="ESU26294.1"/>
    </source>
</evidence>
<keyword evidence="11 14" id="KW-0472">Membrane</keyword>
<dbReference type="GO" id="GO:0015344">
    <property type="term" value="F:siderophore uptake transmembrane transporter activity"/>
    <property type="evidence" value="ECO:0007669"/>
    <property type="project" value="TreeGrafter"/>
</dbReference>
<dbReference type="InterPro" id="IPR000531">
    <property type="entry name" value="Beta-barrel_TonB"/>
</dbReference>
<keyword evidence="19" id="KW-1185">Reference proteome</keyword>
<dbReference type="CDD" id="cd01347">
    <property type="entry name" value="ligand_gated_channel"/>
    <property type="match status" value="1"/>
</dbReference>
<comment type="caution">
    <text evidence="18">The sequence shown here is derived from an EMBL/GenBank/DDBJ whole genome shotgun (WGS) entry which is preliminary data.</text>
</comment>
<proteinExistence type="inferred from homology"/>
<dbReference type="GO" id="GO:0015891">
    <property type="term" value="P:siderophore transport"/>
    <property type="evidence" value="ECO:0007669"/>
    <property type="project" value="InterPro"/>
</dbReference>
<keyword evidence="12 18" id="KW-0675">Receptor</keyword>
<evidence type="ECO:0000256" key="5">
    <source>
        <dbReference type="ARBA" id="ARBA00022496"/>
    </source>
</evidence>
<keyword evidence="9" id="KW-0406">Ion transport</keyword>
<keyword evidence="10 15" id="KW-0798">TonB box</keyword>
<evidence type="ECO:0000256" key="15">
    <source>
        <dbReference type="RuleBase" id="RU003357"/>
    </source>
</evidence>
<sequence>MSGLFSFALYLMNLNKFNIMKSPIQFLFVIIFFSLQLHAQNNGTITGVVVSSKNTPLEQVTVTSKNSDFSGVSNSEGSFSISNIKPGKCTLVVSHVGFVTSFIQIVVKSGAVTVVPKIVLVEASNTLSEVIVSGSVINRTLANGKAGIKTIDLPQSVQVISRKALEQQQVTRLSDVVKNVNGIYVGSARGGAQESFWSRGYDMTANNMFKNGFRYNGGSMPEVASLEQVEALMGSSALLFGNVAPGGILNMVTKTPTFTRGGSVSFQAGSYAYYKPTVDFYGPLNSTIAYRFIGSYENAESFRDVVTRERFYVNPSVLFKAGKRTYFLLQGDYLRDYWTPDFGTGAIGREVVDLPRNTYLGARWSNGLTTQASFTGQISYKFHKNWKFSSNTSFQDYGRSSEGTERIQPAADGTLNRPLGKNKNSEIIAAQQFNLQGTFNTGSVKHQLSTGVDTDYSFTQGYTYVYDPANYDTVNIYDPSTYETDLGIPDATNTKIVKTTTNRVGVYAQNLISFTEKIKLLAGIRWSWQESEATTYNYKANEYTPENDPNPKKDPKRIDAAFSPKVGLVYQPVANTSLFASYANSFTPNTGVDIYNNPLEASIIDQFEVGVKKGFWNGLLTANVTLYQIINNNLAQMAEFKADGTNNTDSNVKTLSGQTTSKGIEVGVNVRPIEGLDIVTGYSYNDMRYTETSGLPGSFIEGDRLVRTPSNTANMSVFYTVPVGKFKGVSVGSIANYIGERIAGWNNTNGQTIPDRTIPLEGYTTIDLSLGYTWKQFSVLCRFSNITNELNYTVHENYSVNPIAPRQVMTTLKYKF</sequence>
<keyword evidence="13 14" id="KW-0998">Cell outer membrane</keyword>
<keyword evidence="8" id="KW-0408">Iron</keyword>
<evidence type="ECO:0000259" key="16">
    <source>
        <dbReference type="Pfam" id="PF00593"/>
    </source>
</evidence>
<evidence type="ECO:0000256" key="8">
    <source>
        <dbReference type="ARBA" id="ARBA00023004"/>
    </source>
</evidence>
<feature type="domain" description="TonB-dependent receptor plug" evidence="17">
    <location>
        <begin position="151"/>
        <end position="248"/>
    </location>
</feature>
<dbReference type="InterPro" id="IPR013784">
    <property type="entry name" value="Carb-bd-like_fold"/>
</dbReference>
<dbReference type="Pfam" id="PF00593">
    <property type="entry name" value="TonB_dep_Rec_b-barrel"/>
    <property type="match status" value="1"/>
</dbReference>
<dbReference type="GO" id="GO:0038023">
    <property type="term" value="F:signaling receptor activity"/>
    <property type="evidence" value="ECO:0007669"/>
    <property type="project" value="InterPro"/>
</dbReference>
<evidence type="ECO:0000256" key="9">
    <source>
        <dbReference type="ARBA" id="ARBA00023065"/>
    </source>
</evidence>
<dbReference type="NCBIfam" id="TIGR01783">
    <property type="entry name" value="TonB-siderophor"/>
    <property type="match status" value="1"/>
</dbReference>
<dbReference type="PANTHER" id="PTHR32552">
    <property type="entry name" value="FERRICHROME IRON RECEPTOR-RELATED"/>
    <property type="match status" value="1"/>
</dbReference>
<keyword evidence="3 14" id="KW-0813">Transport</keyword>
<evidence type="ECO:0000256" key="10">
    <source>
        <dbReference type="ARBA" id="ARBA00023077"/>
    </source>
</evidence>
<evidence type="ECO:0000256" key="14">
    <source>
        <dbReference type="PROSITE-ProRule" id="PRU01360"/>
    </source>
</evidence>
<evidence type="ECO:0000256" key="1">
    <source>
        <dbReference type="ARBA" id="ARBA00004571"/>
    </source>
</evidence>
<keyword evidence="4 14" id="KW-1134">Transmembrane beta strand</keyword>
<dbReference type="Pfam" id="PF13715">
    <property type="entry name" value="CarbopepD_reg_2"/>
    <property type="match status" value="1"/>
</dbReference>
<gene>
    <name evidence="18" type="ORF">FLJC2902T_27740</name>
</gene>
<dbReference type="PROSITE" id="PS52016">
    <property type="entry name" value="TONB_DEPENDENT_REC_3"/>
    <property type="match status" value="1"/>
</dbReference>
<keyword evidence="7" id="KW-0732">Signal</keyword>
<evidence type="ECO:0000313" key="19">
    <source>
        <dbReference type="Proteomes" id="UP000018004"/>
    </source>
</evidence>
<dbReference type="PANTHER" id="PTHR32552:SF68">
    <property type="entry name" value="FERRICHROME OUTER MEMBRANE TRANSPORTER_PHAGE RECEPTOR"/>
    <property type="match status" value="1"/>
</dbReference>